<dbReference type="SUPFAM" id="SSF50494">
    <property type="entry name" value="Trypsin-like serine proteases"/>
    <property type="match status" value="1"/>
</dbReference>
<keyword evidence="4" id="KW-1185">Reference proteome</keyword>
<feature type="non-terminal residue" evidence="2">
    <location>
        <position position="912"/>
    </location>
</feature>
<keyword evidence="3" id="KW-0378">Hydrolase</keyword>
<evidence type="ECO:0000313" key="3">
    <source>
        <dbReference type="EMBL" id="CAL4796687.1"/>
    </source>
</evidence>
<feature type="region of interest" description="Disordered" evidence="1">
    <location>
        <begin position="877"/>
        <end position="912"/>
    </location>
</feature>
<dbReference type="GO" id="GO:0006508">
    <property type="term" value="P:proteolysis"/>
    <property type="evidence" value="ECO:0007669"/>
    <property type="project" value="UniProtKB-KW"/>
</dbReference>
<feature type="compositionally biased region" description="Low complexity" evidence="1">
    <location>
        <begin position="892"/>
        <end position="903"/>
    </location>
</feature>
<reference evidence="3 4" key="2">
    <citation type="submission" date="2024-05" db="EMBL/GenBank/DDBJ databases">
        <authorList>
            <person name="Chen Y."/>
            <person name="Shah S."/>
            <person name="Dougan E. K."/>
            <person name="Thang M."/>
            <person name="Chan C."/>
        </authorList>
    </citation>
    <scope>NUCLEOTIDE SEQUENCE [LARGE SCALE GENOMIC DNA]</scope>
</reference>
<evidence type="ECO:0000313" key="2">
    <source>
        <dbReference type="EMBL" id="CAI4009375.1"/>
    </source>
</evidence>
<dbReference type="EMBL" id="CAMXCT030004507">
    <property type="protein sequence ID" value="CAL4796687.1"/>
    <property type="molecule type" value="Genomic_DNA"/>
</dbReference>
<proteinExistence type="predicted"/>
<dbReference type="EMBL" id="CAMXCT020004507">
    <property type="protein sequence ID" value="CAL1162750.1"/>
    <property type="molecule type" value="Genomic_DNA"/>
</dbReference>
<dbReference type="OrthoDB" id="436100at2759"/>
<gene>
    <name evidence="2" type="ORF">C1SCF055_LOCUS34740</name>
</gene>
<reference evidence="2" key="1">
    <citation type="submission" date="2022-10" db="EMBL/GenBank/DDBJ databases">
        <authorList>
            <person name="Chen Y."/>
            <person name="Dougan E. K."/>
            <person name="Chan C."/>
            <person name="Rhodes N."/>
            <person name="Thang M."/>
        </authorList>
    </citation>
    <scope>NUCLEOTIDE SEQUENCE</scope>
</reference>
<sequence length="912" mass="98458">FVESKQIDSESLWYLATMPAPKWHAELDEILTETRHEAVLATLEAWRKDPSKPKEGLAALQRMALAGPSPQHFDWYACREPRRSAVLQTFSEFSPQRRSELLKLSGRSVPAVQAGAKPRAKSAERAAKGHDQKRFMSMSLARLILCTFLSLSIAEVDLQLLDDECAVEGEKCSLQALQMKGRKLAASAEACTGSGILPSGADLCYQGQLLVETFKVKVLNSKGQSGAMDMQAVGPIAGKCDGVDFEISGQQVTAKDLSTCGIQGAEYDVKYCSDQDQFVVQILKPMALDVTLARGSCASFVQMPSPHHGVALLAQEMQGEVSAALQDCGEGPLPSGIVCYEGQLLVETFKVKVTNSDGTTGSLDMQAIGPLAGQCDGVEFEKEGSQLTANNLNNCGISGAEYDVKYCSNTDQFVVQITKPMTLDVILARSSCDSSLAAVAPPQLAHPAAPHPAALVAQEAQRYCSGYGGLPKGTLCYSGKFLVESFFVKVKTYSSSSGKVDVKASGPKNGACYGLSFRKSGQYINLNYAKCGFSGLKFSVLYCSNQDAVKVHVTAPVIGDVMLTRTSCRRFLQNEKIQPSPVASPLMARRHALLLLLAPWCCTFLAPLVSRRVRTPTRRNAVAGNSEREELWAKRRDQMILPGARVVSAGGKQGSAFVISNSENGTYVITCHHVIKDSIKQIDRWDPIEKSSKKVEQLLPVSVETFRYDLHGRHLQTVTTSADIVAYCAYGDQWSFEGDLALLKLKAPVEITAAALISEKNFEEVRALDEVVMVGCPDSSEVPLPTTGHVASLSEVRAGIGLMLSQVFGNPGSSGSAVYRFSPERNQYEVIAVHSLTDGRGSLTSLGRGNFLRLSVQAPEIHKFLRSHQLLHLVQPKEAQGTKSAPKKAAKTAKTASTGTKTATKAKKKATS</sequence>
<keyword evidence="3" id="KW-0645">Protease</keyword>
<dbReference type="AlphaFoldDB" id="A0A9P1DGN4"/>
<dbReference type="GO" id="GO:0008233">
    <property type="term" value="F:peptidase activity"/>
    <property type="evidence" value="ECO:0007669"/>
    <property type="project" value="UniProtKB-KW"/>
</dbReference>
<organism evidence="2">
    <name type="scientific">Cladocopium goreaui</name>
    <dbReference type="NCBI Taxonomy" id="2562237"/>
    <lineage>
        <taxon>Eukaryota</taxon>
        <taxon>Sar</taxon>
        <taxon>Alveolata</taxon>
        <taxon>Dinophyceae</taxon>
        <taxon>Suessiales</taxon>
        <taxon>Symbiodiniaceae</taxon>
        <taxon>Cladocopium</taxon>
    </lineage>
</organism>
<dbReference type="Gene3D" id="2.40.10.120">
    <property type="match status" value="1"/>
</dbReference>
<dbReference type="Pfam" id="PF13365">
    <property type="entry name" value="Trypsin_2"/>
    <property type="match status" value="1"/>
</dbReference>
<dbReference type="InterPro" id="IPR009003">
    <property type="entry name" value="Peptidase_S1_PA"/>
</dbReference>
<evidence type="ECO:0000313" key="4">
    <source>
        <dbReference type="Proteomes" id="UP001152797"/>
    </source>
</evidence>
<dbReference type="EMBL" id="CAMXCT010004507">
    <property type="protein sequence ID" value="CAI4009375.1"/>
    <property type="molecule type" value="Genomic_DNA"/>
</dbReference>
<name>A0A9P1DGN4_9DINO</name>
<comment type="caution">
    <text evidence="2">The sequence shown here is derived from an EMBL/GenBank/DDBJ whole genome shotgun (WGS) entry which is preliminary data.</text>
</comment>
<evidence type="ECO:0000256" key="1">
    <source>
        <dbReference type="SAM" id="MobiDB-lite"/>
    </source>
</evidence>
<dbReference type="Proteomes" id="UP001152797">
    <property type="component" value="Unassembled WGS sequence"/>
</dbReference>
<protein>
    <submittedName>
        <fullName evidence="3">Serine protease</fullName>
    </submittedName>
</protein>
<accession>A0A9P1DGN4</accession>